<feature type="compositionally biased region" description="Polar residues" evidence="1">
    <location>
        <begin position="1085"/>
        <end position="1096"/>
    </location>
</feature>
<feature type="compositionally biased region" description="Polar residues" evidence="1">
    <location>
        <begin position="1338"/>
        <end position="1350"/>
    </location>
</feature>
<organism evidence="3 4">
    <name type="scientific">Nocardia brasiliensis</name>
    <dbReference type="NCBI Taxonomy" id="37326"/>
    <lineage>
        <taxon>Bacteria</taxon>
        <taxon>Bacillati</taxon>
        <taxon>Actinomycetota</taxon>
        <taxon>Actinomycetes</taxon>
        <taxon>Mycobacteriales</taxon>
        <taxon>Nocardiaceae</taxon>
        <taxon>Nocardia</taxon>
    </lineage>
</organism>
<feature type="compositionally biased region" description="Basic and acidic residues" evidence="1">
    <location>
        <begin position="909"/>
        <end position="923"/>
    </location>
</feature>
<dbReference type="Pfam" id="PF25547">
    <property type="entry name" value="WXG100_2"/>
    <property type="match status" value="1"/>
</dbReference>
<feature type="compositionally biased region" description="Polar residues" evidence="1">
    <location>
        <begin position="797"/>
        <end position="814"/>
    </location>
</feature>
<feature type="compositionally biased region" description="Basic and acidic residues" evidence="1">
    <location>
        <begin position="1483"/>
        <end position="1517"/>
    </location>
</feature>
<feature type="compositionally biased region" description="Polar residues" evidence="1">
    <location>
        <begin position="1109"/>
        <end position="1120"/>
    </location>
</feature>
<feature type="region of interest" description="Disordered" evidence="1">
    <location>
        <begin position="1151"/>
        <end position="1176"/>
    </location>
</feature>
<feature type="compositionally biased region" description="Polar residues" evidence="1">
    <location>
        <begin position="1153"/>
        <end position="1165"/>
    </location>
</feature>
<feature type="region of interest" description="Disordered" evidence="1">
    <location>
        <begin position="1197"/>
        <end position="1250"/>
    </location>
</feature>
<dbReference type="RefSeq" id="WP_167462486.1">
    <property type="nucleotide sequence ID" value="NZ_CP046171.1"/>
</dbReference>
<evidence type="ECO:0000313" key="3">
    <source>
        <dbReference type="EMBL" id="QIS03417.1"/>
    </source>
</evidence>
<feature type="compositionally biased region" description="Polar residues" evidence="1">
    <location>
        <begin position="653"/>
        <end position="666"/>
    </location>
</feature>
<dbReference type="InterPro" id="IPR047002">
    <property type="entry name" value="Tcp10_C_sf"/>
</dbReference>
<dbReference type="EMBL" id="CP046171">
    <property type="protein sequence ID" value="QIS03417.1"/>
    <property type="molecule type" value="Genomic_DNA"/>
</dbReference>
<feature type="compositionally biased region" description="Gly residues" evidence="1">
    <location>
        <begin position="1522"/>
        <end position="1532"/>
    </location>
</feature>
<feature type="compositionally biased region" description="Low complexity" evidence="1">
    <location>
        <begin position="531"/>
        <end position="544"/>
    </location>
</feature>
<feature type="compositionally biased region" description="Low complexity" evidence="1">
    <location>
        <begin position="1732"/>
        <end position="1767"/>
    </location>
</feature>
<accession>A0A6G9XR72</accession>
<reference evidence="3 4" key="1">
    <citation type="journal article" date="2019" name="ACS Chem. Biol.">
        <title>Identification and Mobilization of a Cryptic Antibiotic Biosynthesis Gene Locus from a Human-Pathogenic Nocardia Isolate.</title>
        <authorList>
            <person name="Herisse M."/>
            <person name="Ishida K."/>
            <person name="Porter J.L."/>
            <person name="Howden B."/>
            <person name="Hertweck C."/>
            <person name="Stinear T.P."/>
            <person name="Pidot S.J."/>
        </authorList>
    </citation>
    <scope>NUCLEOTIDE SEQUENCE [LARGE SCALE GENOMIC DNA]</scope>
    <source>
        <strain evidence="3 4">AUSMDU00024985</strain>
    </source>
</reference>
<feature type="compositionally biased region" description="Low complexity" evidence="1">
    <location>
        <begin position="667"/>
        <end position="677"/>
    </location>
</feature>
<feature type="compositionally biased region" description="Polar residues" evidence="1">
    <location>
        <begin position="451"/>
        <end position="481"/>
    </location>
</feature>
<feature type="domain" description="Outer membrane channel protein CpnT-like N-terminal" evidence="2">
    <location>
        <begin position="6"/>
        <end position="145"/>
    </location>
</feature>
<dbReference type="Gene3D" id="2.60.450.20">
    <property type="match status" value="3"/>
</dbReference>
<feature type="compositionally biased region" description="Pro residues" evidence="1">
    <location>
        <begin position="1898"/>
        <end position="1909"/>
    </location>
</feature>
<dbReference type="Proteomes" id="UP000501705">
    <property type="component" value="Chromosome"/>
</dbReference>
<sequence length="1987" mass="202332">MGLYLPPELRWLGWIAGGAWPDGDETEVWQVSDAFKEAATALHRLTPELEATKRLAVSAYPEGLGGEKIGALFDQMIAGDQSMESLAKFMEQISDATFDYGTQIEAAKLMTIVSLIALAIEIAWAWMFPPTAPAVEAAATTATQSFLRRMELQLQERVLAKVLSVFGEKFANLSKSYVLKILEAMLISGAMDASVQVGQIAAGHRKHFDGKQFGVSVFASGLGSPFGRIAADGIGRFTGRFLGEKIANPWVRTANGAFVGITSSPAGAIFGGLGAAAITGDWAGTFGNPVSWVGGAARGGLAGGAKGFVGIYGYNKGKAFEVPWGAPRDGSAYNPGRGGFGFDAGPNGFNGPRTGFGGEHATVRPEGFGSNDVRGNSRALTFDGPAVHDRSTAVVPTRSNGLGIQGDPPVHGNPRNESAVGGGREVSPPVNSAGTGEGARGANGAPPPRTASVTNGRSGDSGDGQRTWNSESARSEGSLSQNSSAVNSTGGTNNSSGSGAPADRTGGASGDSNRAVRPVSGADGSTEFQRSPASHPAASGSSSPIRAAGPESNVAAGQQQSPRVGPETNTGVGSTQRPAAEVNSGTGSTQRPLGAETSATGAQPQQRVPETNTGGPRSSAPNTGQGEVPSQSQRSPGSESNSNAAGRGPRSSVPEQNVPGTGQQRIAASSGGAPAPSQRTPETGQGAAPQQQRVSGPESGQGVTPPSQRTPESGQGVTPQQRGSGPETNQGAAPQQRLGGPETNAGGSAQVSLRPGGSETNTTGAPPNTRAGSGEHDAGGPRPGQRLLPPPEGQQPTRTTGPQDHQPADANTSRGPDGALQSGRGGWTFEGERPANPNWIRNERGEVLVTSPDGTRHMVDQHGNITVARPGDPTAVRVRPGGGVEFVPNSADHPAAQPGPRPNVPSGSGREHEFGFGRSDGTRHTVLPDGSVQTRSPDGSTTTVQRNGATEFRAPSGERTQHEPGGTVIRTPPDGPTTVTTPDGTTHVVPNDRAGWERNAEGRYLITSPDGTRHVIGTDGSMVVGRAGDPQVMRIGPDHAVVFVGADGAGAPRGDGAGRDTGVKSPTFHRPDRVSHTVQPEGAVQTKSPDGWTTTVRPDGATEFVSPTGDKTVSKSNGTVVESGPGKPIVITAPDGTKQTAERNGAVVVENPDGSTHTVFDSSDYQGGGRTRHPDGTVMHSDLKGTVEFGLRDRLGGFSQDGPRKHGVIQMDRPDGTGFESTPKGSKVFDPDGTTYESGSRGSARVTAPNGGVETLRVTEPIELSNGARLERTPEGFRVVHPDGSVSEIGSRGATVTDADGVARATRPDGVFVTDPDGTMREIRPDGAVRVTDPDGTSWGSRPDGTTWTVDGNGKVHVSDPDGTTAPPASPKHAWVEGSDETTKTRPRRVPDIGPMPEEYHAPGAPELDDWIPPGYGRSGPGSHWEPPRADLFIDNRNDRGPDGDDRHNGPDDDGNGNRPGYYRDSRDGSGSGGGAGAGGRGGADRSDGPDGRDERGGNDSGYDDRAGDRTGDREGDFAGATEGGHGGTGGDGGDEAGNHPTAQEEPQPEQPQPEQPDPAELANMLGRIHAAETMMPPPPPSGATDLPEAEASPDFSRLSGPTSAPPDLAALRGVLGQPGESGAHGLGGQGAHPGSTNSVVPEARDTRGGSSVSGQHSRPQAPGTEHPVQPPTPANLGTAAAENPSGGTGSGERSRHAGADRRSVDASDGAHDRDPGAEHRSAAQGPDPRRTGTGSSGESDGTETGAHSADGAGAEQAANGAAARPGSEPAGAEHNSNATNSEHGSGSAGGDQGSPSDHSPGATKTEHGSGTEAGPNSAAAGDRTGGTASHDRPGEPGTGNRHENQAGEPTHPTHSEIPEQHNNSPQPAGTGGPHPSVPGRPAMSDGQQSAGSSAPGGLPPSGAPPGAAPPAAGAKQKPPRRSRTKNDKPRKTPKSMLMPSPSEAPERAGSDDSVDVPFALNVSAKDAGPDGSTRSTAKSTRSDTDG</sequence>
<feature type="compositionally biased region" description="Polar residues" evidence="1">
    <location>
        <begin position="555"/>
        <end position="644"/>
    </location>
</feature>
<feature type="compositionally biased region" description="Polar residues" evidence="1">
    <location>
        <begin position="1649"/>
        <end position="1659"/>
    </location>
</feature>
<feature type="compositionally biased region" description="Polar residues" evidence="1">
    <location>
        <begin position="1775"/>
        <end position="1785"/>
    </location>
</feature>
<feature type="region of interest" description="Disordered" evidence="1">
    <location>
        <begin position="1051"/>
        <end position="1129"/>
    </location>
</feature>
<feature type="compositionally biased region" description="Gly residues" evidence="1">
    <location>
        <begin position="1470"/>
        <end position="1482"/>
    </location>
</feature>
<feature type="region of interest" description="Disordered" evidence="1">
    <location>
        <begin position="1327"/>
        <end position="1987"/>
    </location>
</feature>
<feature type="compositionally biased region" description="Basic and acidic residues" evidence="1">
    <location>
        <begin position="1693"/>
        <end position="1722"/>
    </location>
</feature>
<feature type="compositionally biased region" description="Low complexity" evidence="1">
    <location>
        <begin position="1887"/>
        <end position="1897"/>
    </location>
</feature>
<evidence type="ECO:0000256" key="1">
    <source>
        <dbReference type="SAM" id="MobiDB-lite"/>
    </source>
</evidence>
<evidence type="ECO:0000259" key="2">
    <source>
        <dbReference type="Pfam" id="PF25547"/>
    </source>
</evidence>
<feature type="region of interest" description="Disordered" evidence="1">
    <location>
        <begin position="358"/>
        <end position="983"/>
    </location>
</feature>
<name>A0A6G9XR72_NOCBR</name>
<evidence type="ECO:0000313" key="4">
    <source>
        <dbReference type="Proteomes" id="UP000501705"/>
    </source>
</evidence>
<feature type="compositionally biased region" description="Gly residues" evidence="1">
    <location>
        <begin position="1623"/>
        <end position="1632"/>
    </location>
</feature>
<feature type="compositionally biased region" description="Basic and acidic residues" evidence="1">
    <location>
        <begin position="1830"/>
        <end position="1860"/>
    </location>
</feature>
<feature type="compositionally biased region" description="Low complexity" evidence="1">
    <location>
        <begin position="482"/>
        <end position="500"/>
    </location>
</feature>
<protein>
    <recommendedName>
        <fullName evidence="2">Outer membrane channel protein CpnT-like N-terminal domain-containing protein</fullName>
    </recommendedName>
</protein>
<feature type="compositionally biased region" description="Basic and acidic residues" evidence="1">
    <location>
        <begin position="1426"/>
        <end position="1451"/>
    </location>
</feature>
<gene>
    <name evidence="3" type="ORF">F5X71_14790</name>
</gene>
<dbReference type="InterPro" id="IPR057746">
    <property type="entry name" value="CpnT-like_N"/>
</dbReference>
<feature type="compositionally biased region" description="Polar residues" evidence="1">
    <location>
        <begin position="701"/>
        <end position="733"/>
    </location>
</feature>
<feature type="compositionally biased region" description="Polar residues" evidence="1">
    <location>
        <begin position="678"/>
        <end position="694"/>
    </location>
</feature>
<feature type="compositionally biased region" description="Polar residues" evidence="1">
    <location>
        <begin position="931"/>
        <end position="948"/>
    </location>
</feature>
<proteinExistence type="predicted"/>